<gene>
    <name evidence="7" type="ORF">Clacol_000265</name>
</gene>
<dbReference type="GO" id="GO:0031431">
    <property type="term" value="C:Dbf4-dependent protein kinase complex"/>
    <property type="evidence" value="ECO:0007669"/>
    <property type="project" value="TreeGrafter"/>
</dbReference>
<dbReference type="InterPro" id="IPR051590">
    <property type="entry name" value="Replication_Regulatory_Kinase"/>
</dbReference>
<protein>
    <recommendedName>
        <fullName evidence="6">DBF4-type domain-containing protein</fullName>
    </recommendedName>
</protein>
<dbReference type="SMART" id="SM00586">
    <property type="entry name" value="ZnF_DBF"/>
    <property type="match status" value="1"/>
</dbReference>
<evidence type="ECO:0000313" key="8">
    <source>
        <dbReference type="Proteomes" id="UP001050691"/>
    </source>
</evidence>
<proteinExistence type="predicted"/>
<comment type="caution">
    <text evidence="7">The sequence shown here is derived from an EMBL/GenBank/DDBJ whole genome shotgun (WGS) entry which is preliminary data.</text>
</comment>
<dbReference type="PANTHER" id="PTHR15375:SF26">
    <property type="entry name" value="PROTEIN CHIFFON"/>
    <property type="match status" value="1"/>
</dbReference>
<dbReference type="InterPro" id="IPR006572">
    <property type="entry name" value="Znf_DBF"/>
</dbReference>
<evidence type="ECO:0000259" key="6">
    <source>
        <dbReference type="PROSITE" id="PS51265"/>
    </source>
</evidence>
<dbReference type="FunFam" id="6.10.250.3410:FF:000001">
    <property type="entry name" value="Protein DBF4 homolog A"/>
    <property type="match status" value="1"/>
</dbReference>
<sequence length="535" mass="60999">MTTIVRRPLSARQPEPTKLEKLLPSFPMTRSPCFATPTAKRPRSPDPDDVNLSKRCKNVSQPTVWKPKIAPSFNAYDARDPGDKQRQKEQRQLANQEFVAKYTKAFPTFVFFFDERDGGRQQMEKIESVLSRLTNSSAKSRVEGQSAPLTQLLEKERLNGTTERDPKEKRHDYQYFSKGSHFFLVEDIRGEVAPIAIMEYAPLSKFDRTPTYPVLYMDPRARSPFTKYDEKEARKQEKLDANEKLKDAEKARRYTKVKELLKNCDREFRVADRLRRRASMSNVGQYVRSHNEVHAAVDNLGSGQANSTATYRKDDDQVASGICPSTMGLGNGYLAASGNSVIITSTTTTSIARNVNPVRLPTNLREQLGRQVIMNRRLENPNKAQPCLKKSKSTTTMRLPAREETKKPGYCEACRSKFDDFTTHLKSSRHRRFARNDNNYTELDVLLERLERKTMTEVEILTSRANESSITFPEKEHQTAEPSDGCLGPGDYFYTPLTENSENIGGKEGVSDCREEAEVEVEVDDEESYIILDDD</sequence>
<reference evidence="7" key="1">
    <citation type="submission" date="2021-10" db="EMBL/GenBank/DDBJ databases">
        <title>De novo Genome Assembly of Clathrus columnatus (Basidiomycota, Fungi) Using Illumina and Nanopore Sequence Data.</title>
        <authorList>
            <person name="Ogiso-Tanaka E."/>
            <person name="Itagaki H."/>
            <person name="Hosoya T."/>
            <person name="Hosaka K."/>
        </authorList>
    </citation>
    <scope>NUCLEOTIDE SEQUENCE</scope>
    <source>
        <strain evidence="7">MO-923</strain>
    </source>
</reference>
<keyword evidence="2 4" id="KW-0863">Zinc-finger</keyword>
<dbReference type="GO" id="GO:0003676">
    <property type="term" value="F:nucleic acid binding"/>
    <property type="evidence" value="ECO:0007669"/>
    <property type="project" value="InterPro"/>
</dbReference>
<evidence type="ECO:0000256" key="1">
    <source>
        <dbReference type="ARBA" id="ARBA00022723"/>
    </source>
</evidence>
<feature type="region of interest" description="Disordered" evidence="5">
    <location>
        <begin position="469"/>
        <end position="523"/>
    </location>
</feature>
<dbReference type="InterPro" id="IPR038545">
    <property type="entry name" value="Znf_DBF_sf"/>
</dbReference>
<dbReference type="Pfam" id="PF07535">
    <property type="entry name" value="zf-DBF"/>
    <property type="match status" value="1"/>
</dbReference>
<dbReference type="GO" id="GO:0043539">
    <property type="term" value="F:protein serine/threonine kinase activator activity"/>
    <property type="evidence" value="ECO:0007669"/>
    <property type="project" value="TreeGrafter"/>
</dbReference>
<dbReference type="GO" id="GO:1901987">
    <property type="term" value="P:regulation of cell cycle phase transition"/>
    <property type="evidence" value="ECO:0007669"/>
    <property type="project" value="TreeGrafter"/>
</dbReference>
<dbReference type="EMBL" id="BPWL01000001">
    <property type="protein sequence ID" value="GJJ06076.1"/>
    <property type="molecule type" value="Genomic_DNA"/>
</dbReference>
<evidence type="ECO:0000256" key="2">
    <source>
        <dbReference type="ARBA" id="ARBA00022771"/>
    </source>
</evidence>
<dbReference type="PROSITE" id="PS51265">
    <property type="entry name" value="ZF_DBF4"/>
    <property type="match status" value="1"/>
</dbReference>
<dbReference type="Proteomes" id="UP001050691">
    <property type="component" value="Unassembled WGS sequence"/>
</dbReference>
<feature type="domain" description="DBF4-type" evidence="6">
    <location>
        <begin position="404"/>
        <end position="453"/>
    </location>
</feature>
<dbReference type="PANTHER" id="PTHR15375">
    <property type="entry name" value="ACTIVATOR OF S-PHASE KINASE-RELATED"/>
    <property type="match status" value="1"/>
</dbReference>
<keyword evidence="3" id="KW-0862">Zinc</keyword>
<organism evidence="7 8">
    <name type="scientific">Clathrus columnatus</name>
    <dbReference type="NCBI Taxonomy" id="1419009"/>
    <lineage>
        <taxon>Eukaryota</taxon>
        <taxon>Fungi</taxon>
        <taxon>Dikarya</taxon>
        <taxon>Basidiomycota</taxon>
        <taxon>Agaricomycotina</taxon>
        <taxon>Agaricomycetes</taxon>
        <taxon>Phallomycetidae</taxon>
        <taxon>Phallales</taxon>
        <taxon>Clathraceae</taxon>
        <taxon>Clathrus</taxon>
    </lineage>
</organism>
<keyword evidence="8" id="KW-1185">Reference proteome</keyword>
<dbReference type="GO" id="GO:0008270">
    <property type="term" value="F:zinc ion binding"/>
    <property type="evidence" value="ECO:0007669"/>
    <property type="project" value="UniProtKB-KW"/>
</dbReference>
<dbReference type="GO" id="GO:0010571">
    <property type="term" value="P:positive regulation of nuclear cell cycle DNA replication"/>
    <property type="evidence" value="ECO:0007669"/>
    <property type="project" value="TreeGrafter"/>
</dbReference>
<dbReference type="AlphaFoldDB" id="A0AAV4ZWC8"/>
<dbReference type="Gene3D" id="6.10.250.3410">
    <property type="entry name" value="DBF zinc finger"/>
    <property type="match status" value="1"/>
</dbReference>
<evidence type="ECO:0000256" key="4">
    <source>
        <dbReference type="PROSITE-ProRule" id="PRU00600"/>
    </source>
</evidence>
<dbReference type="InterPro" id="IPR013939">
    <property type="entry name" value="Regulatory_Dfp1/Him1"/>
</dbReference>
<feature type="region of interest" description="Disordered" evidence="5">
    <location>
        <begin position="1"/>
        <end position="55"/>
    </location>
</feature>
<evidence type="ECO:0000313" key="7">
    <source>
        <dbReference type="EMBL" id="GJJ06076.1"/>
    </source>
</evidence>
<dbReference type="Pfam" id="PF08630">
    <property type="entry name" value="Dfp1_Him1_M"/>
    <property type="match status" value="1"/>
</dbReference>
<evidence type="ECO:0000256" key="3">
    <source>
        <dbReference type="ARBA" id="ARBA00022833"/>
    </source>
</evidence>
<evidence type="ECO:0000256" key="5">
    <source>
        <dbReference type="SAM" id="MobiDB-lite"/>
    </source>
</evidence>
<name>A0AAV4ZWC8_9AGAM</name>
<accession>A0AAV4ZWC8</accession>
<keyword evidence="1" id="KW-0479">Metal-binding</keyword>